<evidence type="ECO:0000256" key="1">
    <source>
        <dbReference type="SAM" id="MobiDB-lite"/>
    </source>
</evidence>
<proteinExistence type="predicted"/>
<gene>
    <name evidence="2" type="ORF">L486_07650</name>
</gene>
<protein>
    <submittedName>
        <fullName evidence="2">Uncharacterized protein</fullName>
    </submittedName>
</protein>
<feature type="compositionally biased region" description="Low complexity" evidence="1">
    <location>
        <begin position="99"/>
        <end position="110"/>
    </location>
</feature>
<dbReference type="OrthoDB" id="2565332at2759"/>
<reference evidence="2 3" key="1">
    <citation type="submission" date="2013-07" db="EMBL/GenBank/DDBJ databases">
        <title>The Genome Sequence of Kwoniella mangroviensis CBS10435.</title>
        <authorList>
            <consortium name="The Broad Institute Genome Sequencing Platform"/>
            <person name="Cuomo C."/>
            <person name="Litvintseva A."/>
            <person name="Chen Y."/>
            <person name="Heitman J."/>
            <person name="Sun S."/>
            <person name="Springer D."/>
            <person name="Dromer F."/>
            <person name="Young S.K."/>
            <person name="Zeng Q."/>
            <person name="Gargeya S."/>
            <person name="Fitzgerald M."/>
            <person name="Abouelleil A."/>
            <person name="Alvarado L."/>
            <person name="Berlin A.M."/>
            <person name="Chapman S.B."/>
            <person name="Dewar J."/>
            <person name="Goldberg J."/>
            <person name="Griggs A."/>
            <person name="Gujja S."/>
            <person name="Hansen M."/>
            <person name="Howarth C."/>
            <person name="Imamovic A."/>
            <person name="Larimer J."/>
            <person name="McCowan C."/>
            <person name="Murphy C."/>
            <person name="Pearson M."/>
            <person name="Priest M."/>
            <person name="Roberts A."/>
            <person name="Saif S."/>
            <person name="Shea T."/>
            <person name="Sykes S."/>
            <person name="Wortman J."/>
            <person name="Nusbaum C."/>
            <person name="Birren B."/>
        </authorList>
    </citation>
    <scope>NUCLEOTIDE SEQUENCE [LARGE SCALE GENOMIC DNA]</scope>
    <source>
        <strain evidence="2 3">CBS 10435</strain>
    </source>
</reference>
<keyword evidence="3" id="KW-1185">Reference proteome</keyword>
<sequence>MSSNTITSASEILPSYLRSSEPFSPFPSNLSTLSTFSSLSDPSNPSKDSLGSSHAGDYKGDRLLRDTFTGSPAKDARFQNQRQQLQKWYSDSSELSIIGNNGNISNPNTSRRSLKRDTANSVRSAPSKFPRSKMGPKAKARGFRSLLRELTTKTSLASPSLSAKDHFLSSIDTSKYDQKYVDNLWEAASDWAEDLHIRGRKFRINKGEWISTVGMNLDAFKASIATQLLRSDDAKSKTSERRVERRVEESDGMVRFRDKGNAWNLNRRFKRNDASQLC</sequence>
<dbReference type="AlphaFoldDB" id="A0A1B9IHY3"/>
<feature type="region of interest" description="Disordered" evidence="1">
    <location>
        <begin position="99"/>
        <end position="138"/>
    </location>
</feature>
<feature type="compositionally biased region" description="Basic and acidic residues" evidence="1">
    <location>
        <begin position="56"/>
        <end position="65"/>
    </location>
</feature>
<organism evidence="2 3">
    <name type="scientific">Kwoniella mangroviensis CBS 10435</name>
    <dbReference type="NCBI Taxonomy" id="1331196"/>
    <lineage>
        <taxon>Eukaryota</taxon>
        <taxon>Fungi</taxon>
        <taxon>Dikarya</taxon>
        <taxon>Basidiomycota</taxon>
        <taxon>Agaricomycotina</taxon>
        <taxon>Tremellomycetes</taxon>
        <taxon>Tremellales</taxon>
        <taxon>Cryptococcaceae</taxon>
        <taxon>Kwoniella</taxon>
    </lineage>
</organism>
<feature type="compositionally biased region" description="Low complexity" evidence="1">
    <location>
        <begin position="34"/>
        <end position="50"/>
    </location>
</feature>
<feature type="region of interest" description="Disordered" evidence="1">
    <location>
        <begin position="34"/>
        <end position="83"/>
    </location>
</feature>
<evidence type="ECO:0000313" key="3">
    <source>
        <dbReference type="Proteomes" id="UP000092583"/>
    </source>
</evidence>
<reference evidence="3" key="2">
    <citation type="submission" date="2013-12" db="EMBL/GenBank/DDBJ databases">
        <title>Evolution of pathogenesis and genome organization in the Tremellales.</title>
        <authorList>
            <person name="Cuomo C."/>
            <person name="Litvintseva A."/>
            <person name="Heitman J."/>
            <person name="Chen Y."/>
            <person name="Sun S."/>
            <person name="Springer D."/>
            <person name="Dromer F."/>
            <person name="Young S."/>
            <person name="Zeng Q."/>
            <person name="Chapman S."/>
            <person name="Gujja S."/>
            <person name="Saif S."/>
            <person name="Birren B."/>
        </authorList>
    </citation>
    <scope>NUCLEOTIDE SEQUENCE [LARGE SCALE GENOMIC DNA]</scope>
    <source>
        <strain evidence="3">CBS 10435</strain>
    </source>
</reference>
<name>A0A1B9IHY3_9TREE</name>
<dbReference type="EMBL" id="KI669468">
    <property type="protein sequence ID" value="OCF54994.1"/>
    <property type="molecule type" value="Genomic_DNA"/>
</dbReference>
<evidence type="ECO:0000313" key="2">
    <source>
        <dbReference type="EMBL" id="OCF54994.1"/>
    </source>
</evidence>
<accession>A0A1B9IHY3</accession>
<dbReference type="Proteomes" id="UP000092583">
    <property type="component" value="Unassembled WGS sequence"/>
</dbReference>